<dbReference type="SMART" id="SM00418">
    <property type="entry name" value="HTH_ARSR"/>
    <property type="match status" value="1"/>
</dbReference>
<evidence type="ECO:0000313" key="6">
    <source>
        <dbReference type="Proteomes" id="UP001500689"/>
    </source>
</evidence>
<dbReference type="InterPro" id="IPR036388">
    <property type="entry name" value="WH-like_DNA-bd_sf"/>
</dbReference>
<evidence type="ECO:0000256" key="2">
    <source>
        <dbReference type="ARBA" id="ARBA00023125"/>
    </source>
</evidence>
<keyword evidence="1" id="KW-0805">Transcription regulation</keyword>
<evidence type="ECO:0000256" key="1">
    <source>
        <dbReference type="ARBA" id="ARBA00023015"/>
    </source>
</evidence>
<dbReference type="CDD" id="cd00090">
    <property type="entry name" value="HTH_ARSR"/>
    <property type="match status" value="1"/>
</dbReference>
<dbReference type="SUPFAM" id="SSF46785">
    <property type="entry name" value="Winged helix' DNA-binding domain"/>
    <property type="match status" value="1"/>
</dbReference>
<accession>A0ABP6W3S4</accession>
<dbReference type="InterPro" id="IPR002577">
    <property type="entry name" value="HTH_HxlR"/>
</dbReference>
<dbReference type="EMBL" id="BAAAZN010000006">
    <property type="protein sequence ID" value="GAA3546010.1"/>
    <property type="molecule type" value="Genomic_DNA"/>
</dbReference>
<reference evidence="6" key="1">
    <citation type="journal article" date="2019" name="Int. J. Syst. Evol. Microbiol.">
        <title>The Global Catalogue of Microorganisms (GCM) 10K type strain sequencing project: providing services to taxonomists for standard genome sequencing and annotation.</title>
        <authorList>
            <consortium name="The Broad Institute Genomics Platform"/>
            <consortium name="The Broad Institute Genome Sequencing Center for Infectious Disease"/>
            <person name="Wu L."/>
            <person name="Ma J."/>
        </authorList>
    </citation>
    <scope>NUCLEOTIDE SEQUENCE [LARGE SCALE GENOMIC DNA]</scope>
    <source>
        <strain evidence="6">JCM 16898</strain>
    </source>
</reference>
<evidence type="ECO:0000256" key="3">
    <source>
        <dbReference type="ARBA" id="ARBA00023163"/>
    </source>
</evidence>
<keyword evidence="2" id="KW-0238">DNA-binding</keyword>
<gene>
    <name evidence="5" type="ORF">GCM10022222_32090</name>
</gene>
<dbReference type="Pfam" id="PF01638">
    <property type="entry name" value="HxlR"/>
    <property type="match status" value="1"/>
</dbReference>
<dbReference type="PANTHER" id="PTHR33204">
    <property type="entry name" value="TRANSCRIPTIONAL REGULATOR, MARR FAMILY"/>
    <property type="match status" value="1"/>
</dbReference>
<proteinExistence type="predicted"/>
<sequence length="115" mass="13200">MREDVEQLPDYCVIEAVLTVLGGKWKLVIVRYLFAGPMRFGELKRALPGVTQRMLTRQLRELESDGLVLRTVYREVPSKVEYSLTAIGRSLETIADQLDAWGRWYRDIRSADASP</sequence>
<protein>
    <submittedName>
        <fullName evidence="5">Helix-turn-helix domain-containing protein</fullName>
    </submittedName>
</protein>
<dbReference type="PANTHER" id="PTHR33204:SF29">
    <property type="entry name" value="TRANSCRIPTIONAL REGULATOR"/>
    <property type="match status" value="1"/>
</dbReference>
<dbReference type="RefSeq" id="WP_344860399.1">
    <property type="nucleotide sequence ID" value="NZ_BAAAZN010000006.1"/>
</dbReference>
<keyword evidence="3" id="KW-0804">Transcription</keyword>
<dbReference type="InterPro" id="IPR001845">
    <property type="entry name" value="HTH_ArsR_DNA-bd_dom"/>
</dbReference>
<dbReference type="InterPro" id="IPR011991">
    <property type="entry name" value="ArsR-like_HTH"/>
</dbReference>
<organism evidence="5 6">
    <name type="scientific">Amycolatopsis ultiminotia</name>
    <dbReference type="NCBI Taxonomy" id="543629"/>
    <lineage>
        <taxon>Bacteria</taxon>
        <taxon>Bacillati</taxon>
        <taxon>Actinomycetota</taxon>
        <taxon>Actinomycetes</taxon>
        <taxon>Pseudonocardiales</taxon>
        <taxon>Pseudonocardiaceae</taxon>
        <taxon>Amycolatopsis</taxon>
    </lineage>
</organism>
<dbReference type="PROSITE" id="PS51118">
    <property type="entry name" value="HTH_HXLR"/>
    <property type="match status" value="1"/>
</dbReference>
<evidence type="ECO:0000313" key="5">
    <source>
        <dbReference type="EMBL" id="GAA3546010.1"/>
    </source>
</evidence>
<keyword evidence="6" id="KW-1185">Reference proteome</keyword>
<dbReference type="InterPro" id="IPR036390">
    <property type="entry name" value="WH_DNA-bd_sf"/>
</dbReference>
<comment type="caution">
    <text evidence="5">The sequence shown here is derived from an EMBL/GenBank/DDBJ whole genome shotgun (WGS) entry which is preliminary data.</text>
</comment>
<dbReference type="Proteomes" id="UP001500689">
    <property type="component" value="Unassembled WGS sequence"/>
</dbReference>
<feature type="domain" description="HTH hxlR-type" evidence="4">
    <location>
        <begin position="12"/>
        <end position="110"/>
    </location>
</feature>
<dbReference type="Gene3D" id="1.10.10.10">
    <property type="entry name" value="Winged helix-like DNA-binding domain superfamily/Winged helix DNA-binding domain"/>
    <property type="match status" value="1"/>
</dbReference>
<evidence type="ECO:0000259" key="4">
    <source>
        <dbReference type="PROSITE" id="PS51118"/>
    </source>
</evidence>
<name>A0ABP6W3S4_9PSEU</name>